<feature type="compositionally biased region" description="Basic and acidic residues" evidence="1">
    <location>
        <begin position="34"/>
        <end position="48"/>
    </location>
</feature>
<evidence type="ECO:0000313" key="2">
    <source>
        <dbReference type="EMBL" id="CAK9256537.1"/>
    </source>
</evidence>
<name>A0ABP0VQ11_9BRYO</name>
<feature type="region of interest" description="Disordered" evidence="1">
    <location>
        <begin position="1"/>
        <end position="69"/>
    </location>
</feature>
<organism evidence="2 3">
    <name type="scientific">Sphagnum jensenii</name>
    <dbReference type="NCBI Taxonomy" id="128206"/>
    <lineage>
        <taxon>Eukaryota</taxon>
        <taxon>Viridiplantae</taxon>
        <taxon>Streptophyta</taxon>
        <taxon>Embryophyta</taxon>
        <taxon>Bryophyta</taxon>
        <taxon>Sphagnophytina</taxon>
        <taxon>Sphagnopsida</taxon>
        <taxon>Sphagnales</taxon>
        <taxon>Sphagnaceae</taxon>
        <taxon>Sphagnum</taxon>
    </lineage>
</organism>
<proteinExistence type="predicted"/>
<dbReference type="EMBL" id="OZ020096">
    <property type="protein sequence ID" value="CAK9256537.1"/>
    <property type="molecule type" value="Genomic_DNA"/>
</dbReference>
<sequence>MKSEAASDEDQHGEHEESSGIAGNQLEPATLESAAKRTEKPTEADRHNLCKGLYAPGGMLAGSDQQAPTKTARIDLSEDRFQDLMEAFAKQAEVNVRAAQAEKGHVMEEVRKVSLYFYQCLSKPVKM</sequence>
<evidence type="ECO:0000313" key="3">
    <source>
        <dbReference type="Proteomes" id="UP001497444"/>
    </source>
</evidence>
<evidence type="ECO:0000256" key="1">
    <source>
        <dbReference type="SAM" id="MobiDB-lite"/>
    </source>
</evidence>
<protein>
    <submittedName>
        <fullName evidence="2">Uncharacterized protein</fullName>
    </submittedName>
</protein>
<dbReference type="Proteomes" id="UP001497444">
    <property type="component" value="Chromosome 1"/>
</dbReference>
<reference evidence="2 3" key="1">
    <citation type="submission" date="2024-02" db="EMBL/GenBank/DDBJ databases">
        <authorList>
            <consortium name="ELIXIR-Norway"/>
            <consortium name="Elixir Norway"/>
        </authorList>
    </citation>
    <scope>NUCLEOTIDE SEQUENCE [LARGE SCALE GENOMIC DNA]</scope>
</reference>
<feature type="compositionally biased region" description="Basic and acidic residues" evidence="1">
    <location>
        <begin position="1"/>
        <end position="18"/>
    </location>
</feature>
<gene>
    <name evidence="2" type="ORF">CSSPJE1EN1_LOCUS2015</name>
</gene>
<keyword evidence="3" id="KW-1185">Reference proteome</keyword>
<accession>A0ABP0VQ11</accession>